<dbReference type="GO" id="GO:0006396">
    <property type="term" value="P:RNA processing"/>
    <property type="evidence" value="ECO:0007669"/>
    <property type="project" value="InterPro"/>
</dbReference>
<comment type="caution">
    <text evidence="12">The sequence shown here is derived from an EMBL/GenBank/DDBJ whole genome shotgun (WGS) entry which is preliminary data.</text>
</comment>
<dbReference type="OrthoDB" id="9802323at2"/>
<evidence type="ECO:0000256" key="6">
    <source>
        <dbReference type="ARBA" id="ARBA00023134"/>
    </source>
</evidence>
<dbReference type="Pfam" id="PF01139">
    <property type="entry name" value="RtcB"/>
    <property type="match status" value="2"/>
</dbReference>
<evidence type="ECO:0000256" key="8">
    <source>
        <dbReference type="ARBA" id="ARBA00047746"/>
    </source>
</evidence>
<evidence type="ECO:0000256" key="1">
    <source>
        <dbReference type="ARBA" id="ARBA00012726"/>
    </source>
</evidence>
<feature type="binding site" evidence="10">
    <location>
        <position position="285"/>
    </location>
    <ligand>
        <name>GMP</name>
        <dbReference type="ChEBI" id="CHEBI:58115"/>
    </ligand>
</feature>
<dbReference type="RefSeq" id="WP_035076130.1">
    <property type="nucleotide sequence ID" value="NZ_JMIH01000023.1"/>
</dbReference>
<dbReference type="GO" id="GO:0005525">
    <property type="term" value="F:GTP binding"/>
    <property type="evidence" value="ECO:0007669"/>
    <property type="project" value="UniProtKB-KW"/>
</dbReference>
<keyword evidence="3 11" id="KW-0479">Metal-binding</keyword>
<evidence type="ECO:0000313" key="13">
    <source>
        <dbReference type="Proteomes" id="UP000027821"/>
    </source>
</evidence>
<gene>
    <name evidence="12" type="ORF">EL17_15270</name>
</gene>
<evidence type="ECO:0000256" key="5">
    <source>
        <dbReference type="ARBA" id="ARBA00022800"/>
    </source>
</evidence>
<dbReference type="InterPro" id="IPR036025">
    <property type="entry name" value="RtcB-like_sf"/>
</dbReference>
<feature type="active site" description="GMP-histidine intermediate" evidence="9">
    <location>
        <position position="305"/>
    </location>
</feature>
<dbReference type="EC" id="6.5.1.8" evidence="1"/>
<dbReference type="Gene3D" id="3.90.1860.10">
    <property type="entry name" value="tRNA-splicing ligase RtcB"/>
    <property type="match status" value="1"/>
</dbReference>
<evidence type="ECO:0000256" key="9">
    <source>
        <dbReference type="PIRSR" id="PIRSR601233-1"/>
    </source>
</evidence>
<feature type="binding site" evidence="11">
    <location>
        <position position="246"/>
    </location>
    <ligand>
        <name>Mn(2+)</name>
        <dbReference type="ChEBI" id="CHEBI:29035"/>
        <label>2</label>
    </ligand>
</feature>
<dbReference type="GO" id="GO:0003909">
    <property type="term" value="F:DNA ligase activity"/>
    <property type="evidence" value="ECO:0007669"/>
    <property type="project" value="TreeGrafter"/>
</dbReference>
<name>A0A074KSN2_9BACT</name>
<keyword evidence="2" id="KW-0436">Ligase</keyword>
<evidence type="ECO:0000256" key="10">
    <source>
        <dbReference type="PIRSR" id="PIRSR601233-2"/>
    </source>
</evidence>
<dbReference type="PANTHER" id="PTHR43749">
    <property type="entry name" value="RNA-SPLICING LIGASE RTCB"/>
    <property type="match status" value="1"/>
</dbReference>
<dbReference type="AlphaFoldDB" id="A0A074KSN2"/>
<feature type="binding site" evidence="11">
    <location>
        <position position="158"/>
    </location>
    <ligand>
        <name>Mn(2+)</name>
        <dbReference type="ChEBI" id="CHEBI:29035"/>
        <label>2</label>
    </ligand>
</feature>
<evidence type="ECO:0000256" key="7">
    <source>
        <dbReference type="ARBA" id="ARBA00023211"/>
    </source>
</evidence>
<dbReference type="GO" id="GO:0170057">
    <property type="term" value="F:RNA ligase (GTP) activity"/>
    <property type="evidence" value="ECO:0007669"/>
    <property type="project" value="UniProtKB-EC"/>
</dbReference>
<dbReference type="EMBL" id="JMIH01000023">
    <property type="protein sequence ID" value="KEO72976.1"/>
    <property type="molecule type" value="Genomic_DNA"/>
</dbReference>
<dbReference type="STRING" id="1048983.EL17_15270"/>
<feature type="binding site" evidence="10">
    <location>
        <begin position="305"/>
        <end position="308"/>
    </location>
    <ligand>
        <name>GMP</name>
        <dbReference type="ChEBI" id="CHEBI:58115"/>
    </ligand>
</feature>
<comment type="cofactor">
    <cofactor evidence="11">
        <name>Mn(2+)</name>
        <dbReference type="ChEBI" id="CHEBI:29035"/>
    </cofactor>
    <text evidence="11">Binds 2 manganese ions per subunit.</text>
</comment>
<accession>A0A074KSN2</accession>
<keyword evidence="7 11" id="KW-0464">Manganese</keyword>
<dbReference type="PANTHER" id="PTHR43749:SF2">
    <property type="entry name" value="RNA-SPLICING LIGASE RTCB"/>
    <property type="match status" value="1"/>
</dbReference>
<sequence>MENLTIFGRAIIDDNAIRQIKNCIREHDIGVLTADAHYGYSHPIGGAVAYKDKISVSGVGFDIACGNKAVKTDICVDDIRKDLPHILDEIFRRISFGVGRPNNEPADHEVLDRIAKAEFIPQRKMLKMAKEQLGTVGSGNHYVDLFEGEDGLLWIGVHFGSRGFGHKTATGFIAMSQGLDFTDRGKEGAMDSPPILLDIHSDLGQSYIQAMNLAGAYAYAGRDMVVAKVIEILGNPKVAFEVHNHHNFAWTEKHFGEDYWVVRKGCTPAFPGQQGFIGANMLDASVVIEGVEGHLSQKALYSTVHGAGRVMSRTEAAGKKKWIRDKKNGKKVPTIVARGKVDFDAVKLLMKGKNIELRGAGADEAPEVYKKLQEVMAHMGGTVEVLHTLNPIGVAMAGGDIYDPYKD</sequence>
<feature type="binding site" evidence="11">
    <location>
        <position position="62"/>
    </location>
    <ligand>
        <name>Mn(2+)</name>
        <dbReference type="ChEBI" id="CHEBI:29035"/>
        <label>1</label>
    </ligand>
</feature>
<dbReference type="Proteomes" id="UP000027821">
    <property type="component" value="Unassembled WGS sequence"/>
</dbReference>
<feature type="binding site" evidence="11">
    <location>
        <position position="141"/>
    </location>
    <ligand>
        <name>Mn(2+)</name>
        <dbReference type="ChEBI" id="CHEBI:29035"/>
        <label>1</label>
    </ligand>
</feature>
<dbReference type="SUPFAM" id="SSF103365">
    <property type="entry name" value="Hypothetical protein PH1602"/>
    <property type="match status" value="1"/>
</dbReference>
<evidence type="ECO:0000256" key="4">
    <source>
        <dbReference type="ARBA" id="ARBA00022741"/>
    </source>
</evidence>
<comment type="catalytic activity">
    <reaction evidence="8">
        <text>a 3'-end 3'-phospho-ribonucleotide-RNA + a 5'-end dephospho-ribonucleoside-RNA + GTP = a ribonucleotidyl-ribonucleotide-RNA + GMP + diphosphate</text>
        <dbReference type="Rhea" id="RHEA:68076"/>
        <dbReference type="Rhea" id="RHEA-COMP:10463"/>
        <dbReference type="Rhea" id="RHEA-COMP:13936"/>
        <dbReference type="Rhea" id="RHEA-COMP:17355"/>
        <dbReference type="ChEBI" id="CHEBI:33019"/>
        <dbReference type="ChEBI" id="CHEBI:37565"/>
        <dbReference type="ChEBI" id="CHEBI:58115"/>
        <dbReference type="ChEBI" id="CHEBI:83062"/>
        <dbReference type="ChEBI" id="CHEBI:138284"/>
        <dbReference type="ChEBI" id="CHEBI:173118"/>
        <dbReference type="EC" id="6.5.1.8"/>
    </reaction>
</comment>
<evidence type="ECO:0000313" key="12">
    <source>
        <dbReference type="EMBL" id="KEO72976.1"/>
    </source>
</evidence>
<feature type="binding site" evidence="10">
    <location>
        <begin position="278"/>
        <end position="281"/>
    </location>
    <ligand>
        <name>GMP</name>
        <dbReference type="ChEBI" id="CHEBI:58115"/>
    </ligand>
</feature>
<evidence type="ECO:0000256" key="3">
    <source>
        <dbReference type="ARBA" id="ARBA00022723"/>
    </source>
</evidence>
<evidence type="ECO:0000256" key="2">
    <source>
        <dbReference type="ARBA" id="ARBA00022598"/>
    </source>
</evidence>
<evidence type="ECO:0000256" key="11">
    <source>
        <dbReference type="PIRSR" id="PIRSR601233-3"/>
    </source>
</evidence>
<dbReference type="InterPro" id="IPR001233">
    <property type="entry name" value="RtcB"/>
</dbReference>
<proteinExistence type="predicted"/>
<dbReference type="GO" id="GO:0042245">
    <property type="term" value="P:RNA repair"/>
    <property type="evidence" value="ECO:0007669"/>
    <property type="project" value="UniProtKB-KW"/>
</dbReference>
<keyword evidence="4 10" id="KW-0547">Nucleotide-binding</keyword>
<dbReference type="eggNOG" id="COG1690">
    <property type="taxonomic scope" value="Bacteria"/>
</dbReference>
<dbReference type="GO" id="GO:0006281">
    <property type="term" value="P:DNA repair"/>
    <property type="evidence" value="ECO:0007669"/>
    <property type="project" value="TreeGrafter"/>
</dbReference>
<keyword evidence="5" id="KW-0692">RNA repair</keyword>
<organism evidence="12 13">
    <name type="scientific">Anditalea andensis</name>
    <dbReference type="NCBI Taxonomy" id="1048983"/>
    <lineage>
        <taxon>Bacteria</taxon>
        <taxon>Pseudomonadati</taxon>
        <taxon>Bacteroidota</taxon>
        <taxon>Cytophagia</taxon>
        <taxon>Cytophagales</taxon>
        <taxon>Cytophagaceae</taxon>
        <taxon>Anditalea</taxon>
    </lineage>
</organism>
<reference evidence="12 13" key="1">
    <citation type="submission" date="2014-04" db="EMBL/GenBank/DDBJ databases">
        <title>Characterization and application of a salt tolerant electro-active bacterium.</title>
        <authorList>
            <person name="Yang L."/>
            <person name="Wei S."/>
            <person name="Tay Q.X.M."/>
        </authorList>
    </citation>
    <scope>NUCLEOTIDE SEQUENCE [LARGE SCALE GENOMIC DNA]</scope>
    <source>
        <strain evidence="12 13">LY1</strain>
    </source>
</reference>
<feature type="binding site" evidence="10">
    <location>
        <begin position="246"/>
        <end position="247"/>
    </location>
    <ligand>
        <name>GMP</name>
        <dbReference type="ChEBI" id="CHEBI:58115"/>
    </ligand>
</feature>
<dbReference type="InterPro" id="IPR052915">
    <property type="entry name" value="RtcB-like"/>
</dbReference>
<keyword evidence="6 10" id="KW-0342">GTP-binding</keyword>
<dbReference type="GO" id="GO:0030145">
    <property type="term" value="F:manganese ion binding"/>
    <property type="evidence" value="ECO:0007669"/>
    <property type="project" value="TreeGrafter"/>
</dbReference>
<protein>
    <recommendedName>
        <fullName evidence="1">3'-phosphate/5'-hydroxy nucleic acid ligase</fullName>
        <ecNumber evidence="1">6.5.1.8</ecNumber>
    </recommendedName>
</protein>
<keyword evidence="13" id="KW-1185">Reference proteome</keyword>